<dbReference type="PANTHER" id="PTHR47926">
    <property type="entry name" value="PENTATRICOPEPTIDE REPEAT-CONTAINING PROTEIN"/>
    <property type="match status" value="1"/>
</dbReference>
<dbReference type="PANTHER" id="PTHR47926:SF357">
    <property type="entry name" value="PENTATRICOPEPTIDE REPEAT-CONTAINING PROTEIN"/>
    <property type="match status" value="1"/>
</dbReference>
<dbReference type="FunFam" id="1.25.40.10:FF:000090">
    <property type="entry name" value="Pentatricopeptide repeat-containing protein, chloroplastic"/>
    <property type="match status" value="1"/>
</dbReference>
<feature type="repeat" description="PPR" evidence="2">
    <location>
        <begin position="226"/>
        <end position="260"/>
    </location>
</feature>
<dbReference type="Gene3D" id="1.25.40.10">
    <property type="entry name" value="Tetratricopeptide repeat domain"/>
    <property type="match status" value="5"/>
</dbReference>
<evidence type="ECO:0008006" key="5">
    <source>
        <dbReference type="Google" id="ProtNLM"/>
    </source>
</evidence>
<dbReference type="Pfam" id="PF20431">
    <property type="entry name" value="E_motif"/>
    <property type="match status" value="1"/>
</dbReference>
<feature type="repeat" description="PPR" evidence="2">
    <location>
        <begin position="24"/>
        <end position="58"/>
    </location>
</feature>
<feature type="repeat" description="PPR" evidence="2">
    <location>
        <begin position="125"/>
        <end position="159"/>
    </location>
</feature>
<keyword evidence="4" id="KW-1185">Reference proteome</keyword>
<gene>
    <name evidence="3" type="ORF">ILEXP_LOCUS4576</name>
</gene>
<accession>A0ABC8QYJ9</accession>
<comment type="caution">
    <text evidence="3">The sequence shown here is derived from an EMBL/GenBank/DDBJ whole genome shotgun (WGS) entry which is preliminary data.</text>
</comment>
<dbReference type="NCBIfam" id="TIGR00756">
    <property type="entry name" value="PPR"/>
    <property type="match status" value="4"/>
</dbReference>
<organism evidence="3 4">
    <name type="scientific">Ilex paraguariensis</name>
    <name type="common">yerba mate</name>
    <dbReference type="NCBI Taxonomy" id="185542"/>
    <lineage>
        <taxon>Eukaryota</taxon>
        <taxon>Viridiplantae</taxon>
        <taxon>Streptophyta</taxon>
        <taxon>Embryophyta</taxon>
        <taxon>Tracheophyta</taxon>
        <taxon>Spermatophyta</taxon>
        <taxon>Magnoliopsida</taxon>
        <taxon>eudicotyledons</taxon>
        <taxon>Gunneridae</taxon>
        <taxon>Pentapetalae</taxon>
        <taxon>asterids</taxon>
        <taxon>campanulids</taxon>
        <taxon>Aquifoliales</taxon>
        <taxon>Aquifoliaceae</taxon>
        <taxon>Ilex</taxon>
    </lineage>
</organism>
<name>A0ABC8QYJ9_9AQUA</name>
<keyword evidence="1" id="KW-0677">Repeat</keyword>
<evidence type="ECO:0000256" key="2">
    <source>
        <dbReference type="PROSITE-ProRule" id="PRU00708"/>
    </source>
</evidence>
<dbReference type="FunFam" id="1.25.40.10:FF:000351">
    <property type="entry name" value="Pentatricopeptide repeat-containing protein"/>
    <property type="match status" value="1"/>
</dbReference>
<protein>
    <recommendedName>
        <fullName evidence="5">Pentatricopeptide repeat-containing protein</fullName>
    </recommendedName>
</protein>
<evidence type="ECO:0000256" key="1">
    <source>
        <dbReference type="ARBA" id="ARBA00022737"/>
    </source>
</evidence>
<dbReference type="PROSITE" id="PS51375">
    <property type="entry name" value="PPR"/>
    <property type="match status" value="5"/>
</dbReference>
<proteinExistence type="predicted"/>
<dbReference type="EMBL" id="CAUOFW020000825">
    <property type="protein sequence ID" value="CAK9137560.1"/>
    <property type="molecule type" value="Genomic_DNA"/>
</dbReference>
<dbReference type="Pfam" id="PF01535">
    <property type="entry name" value="PPR"/>
    <property type="match status" value="2"/>
</dbReference>
<dbReference type="AlphaFoldDB" id="A0ABC8QYJ9"/>
<dbReference type="InterPro" id="IPR046848">
    <property type="entry name" value="E_motif"/>
</dbReference>
<evidence type="ECO:0000313" key="3">
    <source>
        <dbReference type="EMBL" id="CAK9137560.1"/>
    </source>
</evidence>
<feature type="repeat" description="PPR" evidence="2">
    <location>
        <begin position="362"/>
        <end position="392"/>
    </location>
</feature>
<dbReference type="InterPro" id="IPR002885">
    <property type="entry name" value="PPR_rpt"/>
</dbReference>
<dbReference type="InterPro" id="IPR011990">
    <property type="entry name" value="TPR-like_helical_dom_sf"/>
</dbReference>
<sequence>MQFYAINDDLISARNLFDKTPHRSVYLWNSIIRAYAKAHKFSDAFWLFKQMFSSETMPDNFTFTCILRACSENYDFEGMRLVHGRVIVWGLELDSICSSALVRAYSKLDLVHEATGVFNRITEPDLVLWNSMIWGYGSGGHWDKGLQLFNSMRRIGKQPDGYTLVGLISGVVDQCLLEIGQGIHGFCLKSGFDSNAYIGSVLVSMYSRCKCMNSARRVFYCLSQPDLVTWSALVTGFSQTGGYKNALVFFKRMIMEGRKADPLLIASVLVATAQLATVDPGSEIHCYAVRHGCSSEVMVSSALIDMYSKCGFLGLGVRVFKTMPTRNIITYNSMISSLGLYGLATEAFEMFGEIVDKGYRPDESTFSALLCSCCHAGLVKDGRDYFRRMKDEFEVQAKTEHYVYMVKLVGMSGELEEAYDLIQSLPKPVDSGIWEALLSCCDVHQNSELAEIVAQQLFENKPEKTTYKVMLSNIYAGNGRWDDAKNVRDDIAGENRKMAGISWISGVK</sequence>
<dbReference type="Pfam" id="PF13041">
    <property type="entry name" value="PPR_2"/>
    <property type="match status" value="3"/>
</dbReference>
<reference evidence="3 4" key="1">
    <citation type="submission" date="2024-02" db="EMBL/GenBank/DDBJ databases">
        <authorList>
            <person name="Vignale AGUSTIN F."/>
            <person name="Sosa J E."/>
            <person name="Modenutti C."/>
        </authorList>
    </citation>
    <scope>NUCLEOTIDE SEQUENCE [LARGE SCALE GENOMIC DNA]</scope>
</reference>
<dbReference type="Proteomes" id="UP001642360">
    <property type="component" value="Unassembled WGS sequence"/>
</dbReference>
<feature type="repeat" description="PPR" evidence="2">
    <location>
        <begin position="327"/>
        <end position="361"/>
    </location>
</feature>
<evidence type="ECO:0000313" key="4">
    <source>
        <dbReference type="Proteomes" id="UP001642360"/>
    </source>
</evidence>
<dbReference type="InterPro" id="IPR046960">
    <property type="entry name" value="PPR_At4g14850-like_plant"/>
</dbReference>